<evidence type="ECO:0000313" key="2">
    <source>
        <dbReference type="Proteomes" id="UP000027982"/>
    </source>
</evidence>
<dbReference type="KEGG" id="fgi:OP10G_1919"/>
<evidence type="ECO:0000313" key="1">
    <source>
        <dbReference type="EMBL" id="AIE85287.1"/>
    </source>
</evidence>
<dbReference type="InterPro" id="IPR036280">
    <property type="entry name" value="Multihaem_cyt_sf"/>
</dbReference>
<dbReference type="AlphaFoldDB" id="A0A068NPI4"/>
<reference evidence="1 2" key="1">
    <citation type="journal article" date="2014" name="PLoS ONE">
        <title>The first complete genome sequence of the class fimbriimonadia in the phylum armatimonadetes.</title>
        <authorList>
            <person name="Hu Z.Y."/>
            <person name="Wang Y.Z."/>
            <person name="Im W.T."/>
            <person name="Wang S.Y."/>
            <person name="Zhao G.P."/>
            <person name="Zheng H.J."/>
            <person name="Quan Z.X."/>
        </authorList>
    </citation>
    <scope>NUCLEOTIDE SEQUENCE [LARGE SCALE GENOMIC DNA]</scope>
    <source>
        <strain evidence="1">Gsoil 348</strain>
    </source>
</reference>
<dbReference type="OrthoDB" id="9821755at2"/>
<organism evidence="1 2">
    <name type="scientific">Fimbriimonas ginsengisoli Gsoil 348</name>
    <dbReference type="NCBI Taxonomy" id="661478"/>
    <lineage>
        <taxon>Bacteria</taxon>
        <taxon>Bacillati</taxon>
        <taxon>Armatimonadota</taxon>
        <taxon>Fimbriimonadia</taxon>
        <taxon>Fimbriimonadales</taxon>
        <taxon>Fimbriimonadaceae</taxon>
        <taxon>Fimbriimonas</taxon>
    </lineage>
</organism>
<dbReference type="SUPFAM" id="SSF48695">
    <property type="entry name" value="Multiheme cytochromes"/>
    <property type="match status" value="1"/>
</dbReference>
<dbReference type="Proteomes" id="UP000027982">
    <property type="component" value="Chromosome"/>
</dbReference>
<protein>
    <submittedName>
        <fullName evidence="1">Uncharacterized protein</fullName>
    </submittedName>
</protein>
<name>A0A068NPI4_FIMGI</name>
<keyword evidence="2" id="KW-1185">Reference proteome</keyword>
<accession>A0A068NPI4</accession>
<sequence length="471" mass="53113">MPPKAIRTLLPALALAPWLGLVGFSHSDNPSNWKAAQWSRWRDREIGKILKPGFEYGGEKMLRQDDVISRSAESYRFLAPFLKNPEFLKNPARAQALGNFARFVTAQHWMDLRDGADHQTNALGMDVPDEEYWTDASRFLTFPELLKSQWLLKRMSNQATYKEAVDAIEAHNASLTPENRWIVFPFQAQFIRSVDRTTFGRLLVLVPNEKLPDGRLMDRWILFAIATPDMRPTEIMSVSMISVVREANSPTSRIYFSDFLRQVNPSTGDIELNSNALMKPNPSKNCYDCHKSGVLPIFPKMAYKFDAAGNLVDDPERLATVPDRINRLILKYGKSDLGHLDTDAYGPSLGGNTSRSDAFIANATKDRPFAATSYAKIKANMNCASCHDGFAKINYLLAVRSDRDVKTFVGQSKGLVQSYVEMGFMPPNNTLTPSERHALWECVMKEYFDPERGEGAFVDWLKGAGPRREGP</sequence>
<dbReference type="RefSeq" id="WP_025226132.1">
    <property type="nucleotide sequence ID" value="NZ_CP007139.1"/>
</dbReference>
<dbReference type="EMBL" id="CP007139">
    <property type="protein sequence ID" value="AIE85287.1"/>
    <property type="molecule type" value="Genomic_DNA"/>
</dbReference>
<gene>
    <name evidence="1" type="ORF">OP10G_1919</name>
</gene>
<proteinExistence type="predicted"/>
<dbReference type="HOGENOM" id="CLU_579712_0_0_0"/>